<gene>
    <name evidence="1" type="ORF">ACFSW4_05965</name>
</gene>
<protein>
    <submittedName>
        <fullName evidence="1">Uncharacterized protein</fullName>
    </submittedName>
</protein>
<evidence type="ECO:0000313" key="1">
    <source>
        <dbReference type="EMBL" id="MFD2638403.1"/>
    </source>
</evidence>
<organism evidence="1 2">
    <name type="scientific">Piscibacillus salipiscarius</name>
    <dbReference type="NCBI Taxonomy" id="299480"/>
    <lineage>
        <taxon>Bacteria</taxon>
        <taxon>Bacillati</taxon>
        <taxon>Bacillota</taxon>
        <taxon>Bacilli</taxon>
        <taxon>Bacillales</taxon>
        <taxon>Bacillaceae</taxon>
        <taxon>Piscibacillus</taxon>
    </lineage>
</organism>
<keyword evidence="2" id="KW-1185">Reference proteome</keyword>
<reference evidence="2" key="1">
    <citation type="journal article" date="2019" name="Int. J. Syst. Evol. Microbiol.">
        <title>The Global Catalogue of Microorganisms (GCM) 10K type strain sequencing project: providing services to taxonomists for standard genome sequencing and annotation.</title>
        <authorList>
            <consortium name="The Broad Institute Genomics Platform"/>
            <consortium name="The Broad Institute Genome Sequencing Center for Infectious Disease"/>
            <person name="Wu L."/>
            <person name="Ma J."/>
        </authorList>
    </citation>
    <scope>NUCLEOTIDE SEQUENCE [LARGE SCALE GENOMIC DNA]</scope>
    <source>
        <strain evidence="2">TISTR 1571</strain>
    </source>
</reference>
<evidence type="ECO:0000313" key="2">
    <source>
        <dbReference type="Proteomes" id="UP001597452"/>
    </source>
</evidence>
<dbReference type="Proteomes" id="UP001597452">
    <property type="component" value="Unassembled WGS sequence"/>
</dbReference>
<name>A0ABW5Q9I0_9BACI</name>
<sequence length="114" mass="12127">MSAETLTEDQTQIPINGSSWDYGLGYSAFNLTSSGSIYVLAQTNYVGASSVYVQIEPGTNGSSIKRSNSSAGGSVSITQGMGTYNNSNLYHNYSTHRIYKNGVLAGTGNTSIHW</sequence>
<comment type="caution">
    <text evidence="1">The sequence shown here is derived from an EMBL/GenBank/DDBJ whole genome shotgun (WGS) entry which is preliminary data.</text>
</comment>
<proteinExistence type="predicted"/>
<dbReference type="EMBL" id="JBHUMZ010000016">
    <property type="protein sequence ID" value="MFD2638403.1"/>
    <property type="molecule type" value="Genomic_DNA"/>
</dbReference>
<accession>A0ABW5Q9I0</accession>